<feature type="transmembrane region" description="Helical" evidence="1">
    <location>
        <begin position="15"/>
        <end position="36"/>
    </location>
</feature>
<dbReference type="InterPro" id="IPR018666">
    <property type="entry name" value="DUF2125"/>
</dbReference>
<evidence type="ECO:0000313" key="2">
    <source>
        <dbReference type="EMBL" id="THV37526.1"/>
    </source>
</evidence>
<dbReference type="Pfam" id="PF09898">
    <property type="entry name" value="DUF2125"/>
    <property type="match status" value="1"/>
</dbReference>
<keyword evidence="1" id="KW-0812">Transmembrane</keyword>
<organism evidence="2 3">
    <name type="scientific">Rhizobium rosettiformans W3</name>
    <dbReference type="NCBI Taxonomy" id="538378"/>
    <lineage>
        <taxon>Bacteria</taxon>
        <taxon>Pseudomonadati</taxon>
        <taxon>Pseudomonadota</taxon>
        <taxon>Alphaproteobacteria</taxon>
        <taxon>Hyphomicrobiales</taxon>
        <taxon>Rhizobiaceae</taxon>
        <taxon>Rhizobium/Agrobacterium group</taxon>
        <taxon>Rhizobium</taxon>
    </lineage>
</organism>
<dbReference type="AlphaFoldDB" id="A0A4V4HRE5"/>
<evidence type="ECO:0000256" key="1">
    <source>
        <dbReference type="SAM" id="Phobius"/>
    </source>
</evidence>
<dbReference type="EMBL" id="STGU01000003">
    <property type="protein sequence ID" value="THV37526.1"/>
    <property type="molecule type" value="Genomic_DNA"/>
</dbReference>
<gene>
    <name evidence="2" type="ORF">FAA86_08035</name>
</gene>
<proteinExistence type="predicted"/>
<evidence type="ECO:0000313" key="3">
    <source>
        <dbReference type="Proteomes" id="UP000307378"/>
    </source>
</evidence>
<dbReference type="RefSeq" id="WP_136539589.1">
    <property type="nucleotide sequence ID" value="NZ_STGU01000003.1"/>
</dbReference>
<keyword evidence="1" id="KW-1133">Transmembrane helix</keyword>
<accession>A0A4V4HRE5</accession>
<comment type="caution">
    <text evidence="2">The sequence shown here is derived from an EMBL/GenBank/DDBJ whole genome shotgun (WGS) entry which is preliminary data.</text>
</comment>
<dbReference type="Proteomes" id="UP000307378">
    <property type="component" value="Unassembled WGS sequence"/>
</dbReference>
<protein>
    <submittedName>
        <fullName evidence="2">DUF2125 domain-containing protein</fullName>
    </submittedName>
</protein>
<name>A0A4V4HRE5_9HYPH</name>
<sequence>MAMSTDSQSPVSRKVVRLGVLIVLVIAVYSVGWYFAAEYLKNRILTFFAGGNPAGVTASCENADMGGYPFRFRLNCSRLSFDDHFQGVAASFGPVRAAAQIYNPGHVVWELDGPAEIRSALGFNTALDWTNMQSSFRIGLSGLSRSSLMMEGLNATVTSTVSSLQLQVTAPSAQSHVRQNEGNLDYATLVRDVSVSIDGTKIALPPVSASLDATFVDKGGLLDPRVAQEQRLYGTRGEIRRMVVDLGEGRVLTLSGPFEVGEDGLISGRIKVEVEQIKAWRDAMKTAYPEQSDMIDNVANVLRALAFGRDDSEAEITIQNGVAALGFIPLGQIPPL</sequence>
<keyword evidence="1" id="KW-0472">Membrane</keyword>
<reference evidence="2 3" key="1">
    <citation type="submission" date="2019-04" db="EMBL/GenBank/DDBJ databases">
        <title>genome sequence of strain W3.</title>
        <authorList>
            <person name="Gao J."/>
            <person name="Sun J."/>
        </authorList>
    </citation>
    <scope>NUCLEOTIDE SEQUENCE [LARGE SCALE GENOMIC DNA]</scope>
    <source>
        <strain evidence="2 3">W3</strain>
    </source>
</reference>